<dbReference type="PANTHER" id="PTHR30346:SF28">
    <property type="entry name" value="HTH-TYPE TRANSCRIPTIONAL REGULATOR CYNR"/>
    <property type="match status" value="1"/>
</dbReference>
<dbReference type="Gene3D" id="1.10.10.10">
    <property type="entry name" value="Winged helix-like DNA-binding domain superfamily/Winged helix DNA-binding domain"/>
    <property type="match status" value="1"/>
</dbReference>
<dbReference type="SUPFAM" id="SSF53850">
    <property type="entry name" value="Periplasmic binding protein-like II"/>
    <property type="match status" value="1"/>
</dbReference>
<dbReference type="SUPFAM" id="SSF46785">
    <property type="entry name" value="Winged helix' DNA-binding domain"/>
    <property type="match status" value="1"/>
</dbReference>
<accession>A0ABT7IPS1</accession>
<organism evidence="6 7">
    <name type="scientific">Mesosutterella faecium</name>
    <dbReference type="NCBI Taxonomy" id="2925194"/>
    <lineage>
        <taxon>Bacteria</taxon>
        <taxon>Pseudomonadati</taxon>
        <taxon>Pseudomonadota</taxon>
        <taxon>Betaproteobacteria</taxon>
        <taxon>Burkholderiales</taxon>
        <taxon>Sutterellaceae</taxon>
        <taxon>Mesosutterella</taxon>
    </lineage>
</organism>
<dbReference type="InterPro" id="IPR000847">
    <property type="entry name" value="LysR_HTH_N"/>
</dbReference>
<evidence type="ECO:0000313" key="7">
    <source>
        <dbReference type="Proteomes" id="UP001165481"/>
    </source>
</evidence>
<proteinExistence type="inferred from homology"/>
<dbReference type="Pfam" id="PF00126">
    <property type="entry name" value="HTH_1"/>
    <property type="match status" value="1"/>
</dbReference>
<evidence type="ECO:0000256" key="2">
    <source>
        <dbReference type="ARBA" id="ARBA00023015"/>
    </source>
</evidence>
<evidence type="ECO:0000256" key="1">
    <source>
        <dbReference type="ARBA" id="ARBA00009437"/>
    </source>
</evidence>
<dbReference type="Proteomes" id="UP001165481">
    <property type="component" value="Unassembled WGS sequence"/>
</dbReference>
<dbReference type="InterPro" id="IPR036388">
    <property type="entry name" value="WH-like_DNA-bd_sf"/>
</dbReference>
<dbReference type="PROSITE" id="PS50931">
    <property type="entry name" value="HTH_LYSR"/>
    <property type="match status" value="1"/>
</dbReference>
<evidence type="ECO:0000313" key="6">
    <source>
        <dbReference type="EMBL" id="MDL2059881.1"/>
    </source>
</evidence>
<evidence type="ECO:0000256" key="4">
    <source>
        <dbReference type="ARBA" id="ARBA00023163"/>
    </source>
</evidence>
<keyword evidence="4" id="KW-0804">Transcription</keyword>
<dbReference type="PRINTS" id="PR00039">
    <property type="entry name" value="HTHLYSR"/>
</dbReference>
<sequence length="306" mass="34441">MNARQLKYFLSLCDTLSFVKTAEMNFISQSAVSQQIKNLETEIQAELFNRSKRKVTLTPAGRVFCREARELLVKLNGSIRRTRTAALKSQMDVSIASPQGLLLPGWDVLLDIKRENPRVCIRLERNQAQSLWENLASGQPDLVFVYADPAVPLRLGFKVKVFGTFELNVAVPASHPLAQKQSLTRADFAEGPILYEDAETKPGEFEDDPRPSWGTEADLTSALINVSLGNGFAIVPRFSSEERRRREGWSRDIRFIPLKGERHEVRLCAVWSQEKESELLLQVIGQIYSAALRLMEKTRASAPGPL</sequence>
<gene>
    <name evidence="6" type="ORF">MUN46_008060</name>
</gene>
<dbReference type="Pfam" id="PF03466">
    <property type="entry name" value="LysR_substrate"/>
    <property type="match status" value="1"/>
</dbReference>
<dbReference type="RefSeq" id="WP_243377137.1">
    <property type="nucleotide sequence ID" value="NZ_JAKZJU020000001.1"/>
</dbReference>
<reference evidence="6" key="1">
    <citation type="submission" date="2023-03" db="EMBL/GenBank/DDBJ databases">
        <title>Mesosutterella sp. nov. isolated from porcine feces.</title>
        <authorList>
            <person name="Yu S."/>
        </authorList>
    </citation>
    <scope>NUCLEOTIDE SEQUENCE</scope>
    <source>
        <strain evidence="6">AGMB02718</strain>
    </source>
</reference>
<name>A0ABT7IPS1_9BURK</name>
<protein>
    <submittedName>
        <fullName evidence="6">LysR family transcriptional regulator</fullName>
    </submittedName>
</protein>
<keyword evidence="7" id="KW-1185">Reference proteome</keyword>
<evidence type="ECO:0000259" key="5">
    <source>
        <dbReference type="PROSITE" id="PS50931"/>
    </source>
</evidence>
<keyword evidence="2" id="KW-0805">Transcription regulation</keyword>
<dbReference type="PANTHER" id="PTHR30346">
    <property type="entry name" value="TRANSCRIPTIONAL DUAL REGULATOR HCAR-RELATED"/>
    <property type="match status" value="1"/>
</dbReference>
<dbReference type="EMBL" id="JAKZJU020000001">
    <property type="protein sequence ID" value="MDL2059881.1"/>
    <property type="molecule type" value="Genomic_DNA"/>
</dbReference>
<comment type="caution">
    <text evidence="6">The sequence shown here is derived from an EMBL/GenBank/DDBJ whole genome shotgun (WGS) entry which is preliminary data.</text>
</comment>
<dbReference type="Gene3D" id="3.40.190.10">
    <property type="entry name" value="Periplasmic binding protein-like II"/>
    <property type="match status" value="2"/>
</dbReference>
<keyword evidence="3" id="KW-0238">DNA-binding</keyword>
<feature type="domain" description="HTH lysR-type" evidence="5">
    <location>
        <begin position="1"/>
        <end position="58"/>
    </location>
</feature>
<dbReference type="InterPro" id="IPR005119">
    <property type="entry name" value="LysR_subst-bd"/>
</dbReference>
<dbReference type="InterPro" id="IPR036390">
    <property type="entry name" value="WH_DNA-bd_sf"/>
</dbReference>
<evidence type="ECO:0000256" key="3">
    <source>
        <dbReference type="ARBA" id="ARBA00023125"/>
    </source>
</evidence>
<comment type="similarity">
    <text evidence="1">Belongs to the LysR transcriptional regulatory family.</text>
</comment>